<reference evidence="3" key="1">
    <citation type="journal article" date="2012" name="Nat. Genet.">
        <title>Lifestyle transitions in plant pathogenic Colletotrichum fungi deciphered by genome and transcriptome analyses.</title>
        <authorList>
            <person name="O'Connell R.J."/>
            <person name="Thon M.R."/>
            <person name="Hacquard S."/>
            <person name="Amyotte S.G."/>
            <person name="Kleemann J."/>
            <person name="Torres M.F."/>
            <person name="Damm U."/>
            <person name="Buiate E.A."/>
            <person name="Epstein L."/>
            <person name="Alkan N."/>
            <person name="Altmueller J."/>
            <person name="Alvarado-Balderrama L."/>
            <person name="Bauser C.A."/>
            <person name="Becker C."/>
            <person name="Birren B.W."/>
            <person name="Chen Z."/>
            <person name="Choi J."/>
            <person name="Crouch J.A."/>
            <person name="Duvick J.P."/>
            <person name="Farman M.A."/>
            <person name="Gan P."/>
            <person name="Heiman D."/>
            <person name="Henrissat B."/>
            <person name="Howard R.J."/>
            <person name="Kabbage M."/>
            <person name="Koch C."/>
            <person name="Kracher B."/>
            <person name="Kubo Y."/>
            <person name="Law A.D."/>
            <person name="Lebrun M.-H."/>
            <person name="Lee Y.-H."/>
            <person name="Miyara I."/>
            <person name="Moore N."/>
            <person name="Neumann U."/>
            <person name="Nordstroem K."/>
            <person name="Panaccione D.G."/>
            <person name="Panstruga R."/>
            <person name="Place M."/>
            <person name="Proctor R.H."/>
            <person name="Prusky D."/>
            <person name="Rech G."/>
            <person name="Reinhardt R."/>
            <person name="Rollins J.A."/>
            <person name="Rounsley S."/>
            <person name="Schardl C.L."/>
            <person name="Schwartz D.C."/>
            <person name="Shenoy N."/>
            <person name="Shirasu K."/>
            <person name="Sikhakolli U.R."/>
            <person name="Stueber K."/>
            <person name="Sukno S.A."/>
            <person name="Sweigard J.A."/>
            <person name="Takano Y."/>
            <person name="Takahara H."/>
            <person name="Trail F."/>
            <person name="van der Does H.C."/>
            <person name="Voll L.M."/>
            <person name="Will I."/>
            <person name="Young S."/>
            <person name="Zeng Q."/>
            <person name="Zhang J."/>
            <person name="Zhou S."/>
            <person name="Dickman M.B."/>
            <person name="Schulze-Lefert P."/>
            <person name="Ver Loren van Themaat E."/>
            <person name="Ma L.-J."/>
            <person name="Vaillancourt L.J."/>
        </authorList>
    </citation>
    <scope>NUCLEOTIDE SEQUENCE [LARGE SCALE GENOMIC DNA]</scope>
    <source>
        <strain evidence="3">IMI 349063</strain>
    </source>
</reference>
<proteinExistence type="predicted"/>
<feature type="region of interest" description="Disordered" evidence="1">
    <location>
        <begin position="1"/>
        <end position="22"/>
    </location>
</feature>
<name>H1VJE2_COLHI</name>
<evidence type="ECO:0000313" key="3">
    <source>
        <dbReference type="Proteomes" id="UP000007174"/>
    </source>
</evidence>
<dbReference type="Proteomes" id="UP000007174">
    <property type="component" value="Unassembled WGS sequence"/>
</dbReference>
<evidence type="ECO:0000256" key="1">
    <source>
        <dbReference type="SAM" id="MobiDB-lite"/>
    </source>
</evidence>
<gene>
    <name evidence="2" type="ORF">CH063_10935</name>
</gene>
<dbReference type="EMBL" id="CACQ02004018">
    <property type="protein sequence ID" value="CCF40345.1"/>
    <property type="molecule type" value="Genomic_DNA"/>
</dbReference>
<dbReference type="HOGENOM" id="CLU_2948009_0_0_1"/>
<organism evidence="2 3">
    <name type="scientific">Colletotrichum higginsianum (strain IMI 349063)</name>
    <name type="common">Crucifer anthracnose fungus</name>
    <dbReference type="NCBI Taxonomy" id="759273"/>
    <lineage>
        <taxon>Eukaryota</taxon>
        <taxon>Fungi</taxon>
        <taxon>Dikarya</taxon>
        <taxon>Ascomycota</taxon>
        <taxon>Pezizomycotina</taxon>
        <taxon>Sordariomycetes</taxon>
        <taxon>Hypocreomycetidae</taxon>
        <taxon>Glomerellales</taxon>
        <taxon>Glomerellaceae</taxon>
        <taxon>Colletotrichum</taxon>
        <taxon>Colletotrichum destructivum species complex</taxon>
    </lineage>
</organism>
<dbReference type="AlphaFoldDB" id="H1VJE2"/>
<protein>
    <submittedName>
        <fullName evidence="2">Uncharacterized protein</fullName>
    </submittedName>
</protein>
<accession>H1VJE2</accession>
<sequence length="60" mass="6358">MCDVAGISNIHSGRVPPNKGERNRAVASPFLHFTLAALNTTSVTFSLLSIGHKSRHGQTG</sequence>
<feature type="non-terminal residue" evidence="2">
    <location>
        <position position="60"/>
    </location>
</feature>
<evidence type="ECO:0000313" key="2">
    <source>
        <dbReference type="EMBL" id="CCF40345.1"/>
    </source>
</evidence>